<evidence type="ECO:0000313" key="2">
    <source>
        <dbReference type="Proteomes" id="UP000252415"/>
    </source>
</evidence>
<protein>
    <submittedName>
        <fullName evidence="1">Uncharacterized protein</fullName>
    </submittedName>
</protein>
<keyword evidence="2" id="KW-1185">Reference proteome</keyword>
<reference evidence="1 2" key="1">
    <citation type="submission" date="2018-07" db="EMBL/GenBank/DDBJ databases">
        <title>Genomic Encyclopedia of Type Strains, Phase III (KMG-III): the genomes of soil and plant-associated and newly described type strains.</title>
        <authorList>
            <person name="Whitman W."/>
        </authorList>
    </citation>
    <scope>NUCLEOTIDE SEQUENCE [LARGE SCALE GENOMIC DNA]</scope>
    <source>
        <strain evidence="1 2">CECT 7506</strain>
    </source>
</reference>
<dbReference type="EMBL" id="QPJD01000022">
    <property type="protein sequence ID" value="RCW41606.1"/>
    <property type="molecule type" value="Genomic_DNA"/>
</dbReference>
<dbReference type="AlphaFoldDB" id="A0A368VLN5"/>
<dbReference type="RefSeq" id="WP_114383707.1">
    <property type="nucleotide sequence ID" value="NZ_QPJD01000022.1"/>
</dbReference>
<sequence length="161" mass="18845">MFNTIINQLNTEIQKAKLSSWPDQEQIEKATTKKREVSRLWKKFGTDPLVLDMQKVVLKVVKAYHMDFYELDLSRLEQIGEVPFCWFVRNHGTDLLPLEGDERTIRNAESWFDAIRMQFTDGTNVKDSQQLYICDPKAKTMKRLKVFSSVQFRVTSVTAHV</sequence>
<accession>A0A368VLN5</accession>
<comment type="caution">
    <text evidence="1">The sequence shown here is derived from an EMBL/GenBank/DDBJ whole genome shotgun (WGS) entry which is preliminary data.</text>
</comment>
<organism evidence="1 2">
    <name type="scientific">Paenibacillus prosopidis</name>
    <dbReference type="NCBI Taxonomy" id="630520"/>
    <lineage>
        <taxon>Bacteria</taxon>
        <taxon>Bacillati</taxon>
        <taxon>Bacillota</taxon>
        <taxon>Bacilli</taxon>
        <taxon>Bacillales</taxon>
        <taxon>Paenibacillaceae</taxon>
        <taxon>Paenibacillus</taxon>
    </lineage>
</organism>
<name>A0A368VLN5_9BACL</name>
<dbReference type="Proteomes" id="UP000252415">
    <property type="component" value="Unassembled WGS sequence"/>
</dbReference>
<evidence type="ECO:0000313" key="1">
    <source>
        <dbReference type="EMBL" id="RCW41606.1"/>
    </source>
</evidence>
<gene>
    <name evidence="1" type="ORF">DFP97_12242</name>
</gene>
<proteinExistence type="predicted"/>